<organism evidence="1 2">
    <name type="scientific">Catellatospora chokoriensis</name>
    <dbReference type="NCBI Taxonomy" id="310353"/>
    <lineage>
        <taxon>Bacteria</taxon>
        <taxon>Bacillati</taxon>
        <taxon>Actinomycetota</taxon>
        <taxon>Actinomycetes</taxon>
        <taxon>Micromonosporales</taxon>
        <taxon>Micromonosporaceae</taxon>
        <taxon>Catellatospora</taxon>
    </lineage>
</organism>
<gene>
    <name evidence="1" type="ORF">Cch02nite_58680</name>
</gene>
<sequence length="243" mass="27356">MSMHDIEDLVSASVVVLDARHAEHDDRLRDWFTALYAFQAGFDCSYTHGRVLEILLRRRHTYRFPLPEHPDYAQRREFFDGLTAFQALREFDEDADDFAGYDDWLQDGYVDPPWLYCEAGTALWRRLVDAGRLHGRDAVAPAHVALLDVVTAVAEAAEQHGDPGLVAAWYALGPGPLVDGALLDVEDLRADPGVTRLREIVQRCGAASAELPDGYRPTDEQLDMLGDERETWWYGILAQAGTR</sequence>
<protein>
    <submittedName>
        <fullName evidence="1">Uncharacterized protein</fullName>
    </submittedName>
</protein>
<accession>A0A8J3KC64</accession>
<keyword evidence="2" id="KW-1185">Reference proteome</keyword>
<comment type="caution">
    <text evidence="1">The sequence shown here is derived from an EMBL/GenBank/DDBJ whole genome shotgun (WGS) entry which is preliminary data.</text>
</comment>
<evidence type="ECO:0000313" key="2">
    <source>
        <dbReference type="Proteomes" id="UP000619293"/>
    </source>
</evidence>
<proteinExistence type="predicted"/>
<evidence type="ECO:0000313" key="1">
    <source>
        <dbReference type="EMBL" id="GIF92424.1"/>
    </source>
</evidence>
<dbReference type="AlphaFoldDB" id="A0A8J3KC64"/>
<dbReference type="Proteomes" id="UP000619293">
    <property type="component" value="Unassembled WGS sequence"/>
</dbReference>
<dbReference type="RefSeq" id="WP_203736531.1">
    <property type="nucleotide sequence ID" value="NZ_BAAALB010000003.1"/>
</dbReference>
<dbReference type="EMBL" id="BONG01000045">
    <property type="protein sequence ID" value="GIF92424.1"/>
    <property type="molecule type" value="Genomic_DNA"/>
</dbReference>
<name>A0A8J3KC64_9ACTN</name>
<reference evidence="1 2" key="1">
    <citation type="submission" date="2021-01" db="EMBL/GenBank/DDBJ databases">
        <title>Whole genome shotgun sequence of Catellatospora chokoriensis NBRC 107358.</title>
        <authorList>
            <person name="Komaki H."/>
            <person name="Tamura T."/>
        </authorList>
    </citation>
    <scope>NUCLEOTIDE SEQUENCE [LARGE SCALE GENOMIC DNA]</scope>
    <source>
        <strain evidence="1 2">NBRC 107358</strain>
    </source>
</reference>